<keyword evidence="4" id="KW-1003">Cell membrane</keyword>
<evidence type="ECO:0000256" key="4">
    <source>
        <dbReference type="ARBA" id="ARBA00022475"/>
    </source>
</evidence>
<dbReference type="Gene3D" id="1.10.3470.10">
    <property type="entry name" value="ABC transporter involved in vitamin B12 uptake, BtuC"/>
    <property type="match status" value="1"/>
</dbReference>
<protein>
    <submittedName>
        <fullName evidence="10">Manganese/zinc/iron transport system permease protein</fullName>
    </submittedName>
</protein>
<feature type="transmembrane region" description="Helical" evidence="9">
    <location>
        <begin position="252"/>
        <end position="271"/>
    </location>
</feature>
<accession>A0A662Z7I3</accession>
<keyword evidence="11" id="KW-1185">Reference proteome</keyword>
<feature type="transmembrane region" description="Helical" evidence="9">
    <location>
        <begin position="226"/>
        <end position="246"/>
    </location>
</feature>
<evidence type="ECO:0000256" key="6">
    <source>
        <dbReference type="ARBA" id="ARBA00022989"/>
    </source>
</evidence>
<keyword evidence="6 9" id="KW-1133">Transmembrane helix</keyword>
<dbReference type="PANTHER" id="PTHR30477">
    <property type="entry name" value="ABC-TRANSPORTER METAL-BINDING PROTEIN"/>
    <property type="match status" value="1"/>
</dbReference>
<dbReference type="PANTHER" id="PTHR30477:SF8">
    <property type="entry name" value="METAL TRANSPORT SYSTEM MEMBRANE PROTEIN CT_070-RELATED"/>
    <property type="match status" value="1"/>
</dbReference>
<dbReference type="Proteomes" id="UP000243605">
    <property type="component" value="Unassembled WGS sequence"/>
</dbReference>
<evidence type="ECO:0000256" key="8">
    <source>
        <dbReference type="RuleBase" id="RU003943"/>
    </source>
</evidence>
<reference evidence="10 11" key="1">
    <citation type="submission" date="2016-10" db="EMBL/GenBank/DDBJ databases">
        <authorList>
            <person name="Varghese N."/>
            <person name="Submissions S."/>
        </authorList>
    </citation>
    <scope>NUCLEOTIDE SEQUENCE [LARGE SCALE GENOMIC DNA]</scope>
    <source>
        <strain evidence="10 11">IBRC-M10081</strain>
    </source>
</reference>
<comment type="similarity">
    <text evidence="2 8">Belongs to the ABC-3 integral membrane protein family.</text>
</comment>
<feature type="transmembrane region" description="Helical" evidence="9">
    <location>
        <begin position="199"/>
        <end position="219"/>
    </location>
</feature>
<dbReference type="OrthoDB" id="9788905at2"/>
<dbReference type="SUPFAM" id="SSF81345">
    <property type="entry name" value="ABC transporter involved in vitamin B12 uptake, BtuC"/>
    <property type="match status" value="1"/>
</dbReference>
<keyword evidence="5 8" id="KW-0812">Transmembrane</keyword>
<proteinExistence type="inferred from homology"/>
<feature type="transmembrane region" description="Helical" evidence="9">
    <location>
        <begin position="131"/>
        <end position="157"/>
    </location>
</feature>
<dbReference type="InterPro" id="IPR037294">
    <property type="entry name" value="ABC_BtuC-like"/>
</dbReference>
<feature type="transmembrane region" description="Helical" evidence="9">
    <location>
        <begin position="87"/>
        <end position="106"/>
    </location>
</feature>
<dbReference type="GO" id="GO:0055085">
    <property type="term" value="P:transmembrane transport"/>
    <property type="evidence" value="ECO:0007669"/>
    <property type="project" value="InterPro"/>
</dbReference>
<evidence type="ECO:0000256" key="7">
    <source>
        <dbReference type="ARBA" id="ARBA00023136"/>
    </source>
</evidence>
<dbReference type="GO" id="GO:0010043">
    <property type="term" value="P:response to zinc ion"/>
    <property type="evidence" value="ECO:0007669"/>
    <property type="project" value="TreeGrafter"/>
</dbReference>
<evidence type="ECO:0000313" key="11">
    <source>
        <dbReference type="Proteomes" id="UP000243605"/>
    </source>
</evidence>
<evidence type="ECO:0000256" key="2">
    <source>
        <dbReference type="ARBA" id="ARBA00008034"/>
    </source>
</evidence>
<gene>
    <name evidence="10" type="ORF">SAMN05192557_1841</name>
</gene>
<comment type="subcellular location">
    <subcellularLocation>
        <location evidence="1 8">Cell membrane</location>
        <topology evidence="1 8">Multi-pass membrane protein</topology>
    </subcellularLocation>
</comment>
<evidence type="ECO:0000256" key="1">
    <source>
        <dbReference type="ARBA" id="ARBA00004651"/>
    </source>
</evidence>
<dbReference type="EMBL" id="FOIT01000006">
    <property type="protein sequence ID" value="SEW15005.1"/>
    <property type="molecule type" value="Genomic_DNA"/>
</dbReference>
<dbReference type="RefSeq" id="WP_091476158.1">
    <property type="nucleotide sequence ID" value="NZ_FOIT01000006.1"/>
</dbReference>
<feature type="transmembrane region" description="Helical" evidence="9">
    <location>
        <begin position="55"/>
        <end position="75"/>
    </location>
</feature>
<dbReference type="InterPro" id="IPR001626">
    <property type="entry name" value="ABC_TroCD"/>
</dbReference>
<dbReference type="AlphaFoldDB" id="A0A662Z7I3"/>
<keyword evidence="3 8" id="KW-0813">Transport</keyword>
<evidence type="ECO:0000256" key="9">
    <source>
        <dbReference type="SAM" id="Phobius"/>
    </source>
</evidence>
<evidence type="ECO:0000256" key="5">
    <source>
        <dbReference type="ARBA" id="ARBA00022692"/>
    </source>
</evidence>
<feature type="transmembrane region" description="Helical" evidence="9">
    <location>
        <begin position="169"/>
        <end position="193"/>
    </location>
</feature>
<sequence>MIEVLIVLIMTALATATLGVFLLLKKEVMTTDALSHTIILGIVLAFFLTEDTRSPLLILGASLVGVLTVVLIQWLQNIKLIKGDAAIGIVFTALFALAVILISRFLDHIHLDLDIVLVGEVLFAPFNRMELFGYSIPVAVVQLGIMAVINLLFVVVFYQALKITTFDQIFARSIGIFTVLIYYALMVLVSVTAVTAFDAVGAILVISFFVAPAATAYLLADRLSHVIMLSLGVAVLNSIVGFFIGYYSDLTISGTTASVAFVTFTIAFLFNKDGFISKRVRRKEMHSDLLQLMMLKHIESVSDVGKEDVYSHFNQSQRMLDDAFQSLQKRNLITSTADKMRITDDGVRLIQAKQVEFGLTTRGVES</sequence>
<evidence type="ECO:0000256" key="3">
    <source>
        <dbReference type="ARBA" id="ARBA00022448"/>
    </source>
</evidence>
<name>A0A662Z7I3_9STAP</name>
<keyword evidence="7 9" id="KW-0472">Membrane</keyword>
<dbReference type="CDD" id="cd06550">
    <property type="entry name" value="TM_ABC_iron-siderophores_like"/>
    <property type="match status" value="1"/>
</dbReference>
<organism evidence="10 11">
    <name type="scientific">Aliicoccus persicus</name>
    <dbReference type="NCBI Taxonomy" id="930138"/>
    <lineage>
        <taxon>Bacteria</taxon>
        <taxon>Bacillati</taxon>
        <taxon>Bacillota</taxon>
        <taxon>Bacilli</taxon>
        <taxon>Bacillales</taxon>
        <taxon>Staphylococcaceae</taxon>
        <taxon>Aliicoccus</taxon>
    </lineage>
</organism>
<dbReference type="Pfam" id="PF00950">
    <property type="entry name" value="ABC-3"/>
    <property type="match status" value="1"/>
</dbReference>
<feature type="transmembrane region" description="Helical" evidence="9">
    <location>
        <begin position="6"/>
        <end position="24"/>
    </location>
</feature>
<evidence type="ECO:0000313" key="10">
    <source>
        <dbReference type="EMBL" id="SEW15005.1"/>
    </source>
</evidence>
<dbReference type="GO" id="GO:0043190">
    <property type="term" value="C:ATP-binding cassette (ABC) transporter complex"/>
    <property type="evidence" value="ECO:0007669"/>
    <property type="project" value="InterPro"/>
</dbReference>